<dbReference type="GO" id="GO:0003676">
    <property type="term" value="F:nucleic acid binding"/>
    <property type="evidence" value="ECO:0007669"/>
    <property type="project" value="InterPro"/>
</dbReference>
<dbReference type="Pfam" id="PF25597">
    <property type="entry name" value="SH3_retrovirus"/>
    <property type="match status" value="1"/>
</dbReference>
<dbReference type="Pfam" id="PF22936">
    <property type="entry name" value="Pol_BBD"/>
    <property type="match status" value="1"/>
</dbReference>
<dbReference type="SUPFAM" id="SSF57756">
    <property type="entry name" value="Retrovirus zinc finger-like domains"/>
    <property type="match status" value="1"/>
</dbReference>
<dbReference type="SMART" id="SM00343">
    <property type="entry name" value="ZnF_C2HC"/>
    <property type="match status" value="2"/>
</dbReference>
<dbReference type="GO" id="GO:0004190">
    <property type="term" value="F:aspartic-type endopeptidase activity"/>
    <property type="evidence" value="ECO:0007669"/>
    <property type="project" value="UniProtKB-KW"/>
</dbReference>
<evidence type="ECO:0000256" key="2">
    <source>
        <dbReference type="PROSITE-ProRule" id="PRU00047"/>
    </source>
</evidence>
<feature type="domain" description="CCHC-type" evidence="3">
    <location>
        <begin position="897"/>
        <end position="912"/>
    </location>
</feature>
<dbReference type="InterPro" id="IPR013103">
    <property type="entry name" value="RVT_2"/>
</dbReference>
<accession>A0A438BXP6</accession>
<name>A0A438BXP6_VITVI</name>
<evidence type="ECO:0000256" key="1">
    <source>
        <dbReference type="ARBA" id="ARBA00022750"/>
    </source>
</evidence>
<keyword evidence="2" id="KW-0479">Metal-binding</keyword>
<dbReference type="InterPro" id="IPR001878">
    <property type="entry name" value="Znf_CCHC"/>
</dbReference>
<keyword evidence="1" id="KW-0645">Protease</keyword>
<evidence type="ECO:0000313" key="4">
    <source>
        <dbReference type="EMBL" id="RVW15718.1"/>
    </source>
</evidence>
<dbReference type="PANTHER" id="PTHR11439:SF484">
    <property type="entry name" value="REVERSE TRANSCRIPTASE TY1_COPIA-TYPE DOMAIN-CONTAINING PROTEIN"/>
    <property type="match status" value="1"/>
</dbReference>
<sequence length="1292" mass="143143">MGQGYEDHLVMQEADLPEIASLKEEFLTVMPLTIDVGDQRTQIDKFFMILTLIGLRPNLRPSAIRFLAVPPFHPWMMCLLASSEDVVVTEVEANVLIAPIAISLATLVIGVISYMGGLPTLPTWPSHLILNRLNLRVPPHLRVFPSLTVSMMTNSAIRPPSQLLLARLDLFSSITTTSALPTVTLANGAQTVAKGIGLAHPLPSLPLTSVLYTPECSFNLISISKITRQTFCQSHKCIFLGYSRLQKGYRCYSSETHRYFLSADVTFFEDSPFFSTSESLLVSEVLPFPIISPPDAVPSRPLQVYHRHHRVTVPPSLAEVPANSLPIPSASPAPALPLSVDLPIAFRKVDCRWVYTIKVGPDGQVDCLKARLVAKGYAQVYGSDYGDTFSPVAKIASVRLLLSMVAMCSWPLYQLDIKNAFFHGNLAEEVYMKQPLGFVAQGESGLVCRLRRSLYGLKQSPRAWFSRFSSVIQEFDMFHNTVDHSVFYHHNSSGQCIYLVVYVNDIVITSSDQNGIQKLKQHLFTHFQTKDLGKLKYFLGIEIVQSSSDVVLPKGRQGEPLGDLGRYRRLVGKLNYLTITRPDISFLVSVVSQFLQSPCDSHWDAVICILRYIKSTLGQGVLYENKGHTQVVGYTDADWAGSPTDRSSTFGYCVFIRGNLISWKSKKQDVVARSSAEAEYRVMALATCELIWLKHLLRELRFEKDEQMKLICDNQAALHIASNPVFHERTKHIEFELFLKGKDLWGHIDGTDVEKPSTFDKSQDVRSSPSWAVLDARIMSWLLGSMEPHILEHAIAMFQHGSLSIQDYYLAFLTLWHEYADLVTTDVPIDALSTIQTIHATTRRDQFLMKLRPEYESVCSSLLNRSPIPFLDICFGELLREEQRLSTQAILEQSHACFCCKEYGHIAATCPKKFCSYCKKKGHIIKECRIHPQNRQTQAFQTSVIAPPVATSAAHDSPSAACSVPAPPAPDYYTPEMVQQMLISALSAMGFQGNNSTKLWYVDSGASNHMTNNPTALCHVRPYAGQSSIQTANGSSLPIATIGDASSKFIDVFLAPQISTNLISVGQLVDNNCAVNFSGNGCVVQDQDRYSSSLECDSCKLGKSKTLPFPLHASRASHCFDLIHSDAWGPSPSFSVAHPISDPTTLQIQSVAAPLTPSEEIATLEANHTWDIEPCPPTIVPLGCKWVYSVKVRSDGSLDRYKAQLVALGNNQEYGVNYEETFAPVAKMTTVRTILALAASTTPGIVSLSDFTFVQSKYDTSLFLRKSDMGIVVLLVYVDDIVITGSDSALLG</sequence>
<dbReference type="CDD" id="cd09272">
    <property type="entry name" value="RNase_HI_RT_Ty1"/>
    <property type="match status" value="1"/>
</dbReference>
<organism evidence="4 5">
    <name type="scientific">Vitis vinifera</name>
    <name type="common">Grape</name>
    <dbReference type="NCBI Taxonomy" id="29760"/>
    <lineage>
        <taxon>Eukaryota</taxon>
        <taxon>Viridiplantae</taxon>
        <taxon>Streptophyta</taxon>
        <taxon>Embryophyta</taxon>
        <taxon>Tracheophyta</taxon>
        <taxon>Spermatophyta</taxon>
        <taxon>Magnoliopsida</taxon>
        <taxon>eudicotyledons</taxon>
        <taxon>Gunneridae</taxon>
        <taxon>Pentapetalae</taxon>
        <taxon>rosids</taxon>
        <taxon>Vitales</taxon>
        <taxon>Vitaceae</taxon>
        <taxon>Viteae</taxon>
        <taxon>Vitis</taxon>
    </lineage>
</organism>
<evidence type="ECO:0000259" key="3">
    <source>
        <dbReference type="PROSITE" id="PS50158"/>
    </source>
</evidence>
<dbReference type="Gene3D" id="4.10.60.10">
    <property type="entry name" value="Zinc finger, CCHC-type"/>
    <property type="match status" value="1"/>
</dbReference>
<dbReference type="PANTHER" id="PTHR11439">
    <property type="entry name" value="GAG-POL-RELATED RETROTRANSPOSON"/>
    <property type="match status" value="1"/>
</dbReference>
<gene>
    <name evidence="4" type="primary">RE2_282</name>
    <name evidence="4" type="ORF">CK203_075339</name>
</gene>
<dbReference type="InterPro" id="IPR036875">
    <property type="entry name" value="Znf_CCHC_sf"/>
</dbReference>
<keyword evidence="2" id="KW-0863">Zinc-finger</keyword>
<comment type="caution">
    <text evidence="4">The sequence shown here is derived from an EMBL/GenBank/DDBJ whole genome shotgun (WGS) entry which is preliminary data.</text>
</comment>
<keyword evidence="2" id="KW-0862">Zinc</keyword>
<dbReference type="Pfam" id="PF07727">
    <property type="entry name" value="RVT_2"/>
    <property type="match status" value="2"/>
</dbReference>
<dbReference type="InterPro" id="IPR043502">
    <property type="entry name" value="DNA/RNA_pol_sf"/>
</dbReference>
<keyword evidence="1" id="KW-0378">Hydrolase</keyword>
<dbReference type="InterPro" id="IPR057670">
    <property type="entry name" value="SH3_retrovirus"/>
</dbReference>
<dbReference type="Proteomes" id="UP000288805">
    <property type="component" value="Unassembled WGS sequence"/>
</dbReference>
<dbReference type="InterPro" id="IPR054722">
    <property type="entry name" value="PolX-like_BBD"/>
</dbReference>
<protein>
    <submittedName>
        <fullName evidence="4">Retrovirus-related Pol polyprotein from transposon RE2</fullName>
    </submittedName>
</protein>
<keyword evidence="1" id="KW-0064">Aspartyl protease</keyword>
<proteinExistence type="predicted"/>
<dbReference type="PROSITE" id="PS50158">
    <property type="entry name" value="ZF_CCHC"/>
    <property type="match status" value="1"/>
</dbReference>
<dbReference type="SUPFAM" id="SSF56672">
    <property type="entry name" value="DNA/RNA polymerases"/>
    <property type="match status" value="1"/>
</dbReference>
<dbReference type="GO" id="GO:0008270">
    <property type="term" value="F:zinc ion binding"/>
    <property type="evidence" value="ECO:0007669"/>
    <property type="project" value="UniProtKB-KW"/>
</dbReference>
<dbReference type="EMBL" id="QGNW01002597">
    <property type="protein sequence ID" value="RVW15718.1"/>
    <property type="molecule type" value="Genomic_DNA"/>
</dbReference>
<reference evidence="4 5" key="1">
    <citation type="journal article" date="2018" name="PLoS Genet.">
        <title>Population sequencing reveals clonal diversity and ancestral inbreeding in the grapevine cultivar Chardonnay.</title>
        <authorList>
            <person name="Roach M.J."/>
            <person name="Johnson D.L."/>
            <person name="Bohlmann J."/>
            <person name="van Vuuren H.J."/>
            <person name="Jones S.J."/>
            <person name="Pretorius I.S."/>
            <person name="Schmidt S.A."/>
            <person name="Borneman A.R."/>
        </authorList>
    </citation>
    <scope>NUCLEOTIDE SEQUENCE [LARGE SCALE GENOMIC DNA]</scope>
    <source>
        <strain evidence="5">cv. Chardonnay</strain>
        <tissue evidence="4">Leaf</tissue>
    </source>
</reference>
<evidence type="ECO:0000313" key="5">
    <source>
        <dbReference type="Proteomes" id="UP000288805"/>
    </source>
</evidence>